<dbReference type="SUPFAM" id="SSF52402">
    <property type="entry name" value="Adenine nucleotide alpha hydrolases-like"/>
    <property type="match status" value="2"/>
</dbReference>
<reference evidence="3" key="1">
    <citation type="journal article" date="2014" name="Int. J. Syst. Evol. Microbiol.">
        <title>Complete genome sequence of Corynebacterium casei LMG S-19264T (=DSM 44701T), isolated from a smear-ripened cheese.</title>
        <authorList>
            <consortium name="US DOE Joint Genome Institute (JGI-PGF)"/>
            <person name="Walter F."/>
            <person name="Albersmeier A."/>
            <person name="Kalinowski J."/>
            <person name="Ruckert C."/>
        </authorList>
    </citation>
    <scope>NUCLEOTIDE SEQUENCE</scope>
    <source>
        <strain evidence="3">CGMCC 1.16067</strain>
    </source>
</reference>
<dbReference type="InterPro" id="IPR006016">
    <property type="entry name" value="UspA"/>
</dbReference>
<dbReference type="Gene3D" id="3.40.50.620">
    <property type="entry name" value="HUPs"/>
    <property type="match status" value="2"/>
</dbReference>
<evidence type="ECO:0000313" key="4">
    <source>
        <dbReference type="Proteomes" id="UP000649179"/>
    </source>
</evidence>
<dbReference type="CDD" id="cd00293">
    <property type="entry name" value="USP-like"/>
    <property type="match status" value="2"/>
</dbReference>
<dbReference type="PRINTS" id="PR01438">
    <property type="entry name" value="UNVRSLSTRESS"/>
</dbReference>
<feature type="domain" description="UspA" evidence="2">
    <location>
        <begin position="6"/>
        <end position="141"/>
    </location>
</feature>
<evidence type="ECO:0000259" key="2">
    <source>
        <dbReference type="Pfam" id="PF00582"/>
    </source>
</evidence>
<dbReference type="InterPro" id="IPR006015">
    <property type="entry name" value="Universal_stress_UspA"/>
</dbReference>
<feature type="domain" description="UspA" evidence="2">
    <location>
        <begin position="153"/>
        <end position="293"/>
    </location>
</feature>
<dbReference type="EMBL" id="BMKQ01000001">
    <property type="protein sequence ID" value="GGF45264.1"/>
    <property type="molecule type" value="Genomic_DNA"/>
</dbReference>
<keyword evidence="4" id="KW-1185">Reference proteome</keyword>
<dbReference type="Proteomes" id="UP000649179">
    <property type="component" value="Unassembled WGS sequence"/>
</dbReference>
<comment type="caution">
    <text evidence="3">The sequence shown here is derived from an EMBL/GenBank/DDBJ whole genome shotgun (WGS) entry which is preliminary data.</text>
</comment>
<sequence>MSGVVLGFGPESRSRSGLNLAARLARSTDDSLVLCCVVQDSYDTPTLRDGHDVGAEWRTYLTETAREAIAEARAELPDDVAVTEVVRSGRSVPAALAEEGARRGADLLVVGSASVGSVGRISLGSTSDRLVHSSQVPVALAPRGYPVGDRLTRIVLAVEPTRGDVALAPKVRALAERLGAEIEVVTFGVRPSRRSALGALADQGVYDAWRAQVRETHDEVRAALSSGDHPVPVSGAGLVTGERWSSALDGVEWADGDLLVVGSSRHSQVASVFLGSTATRILRHSPVPAVVLPRR</sequence>
<comment type="similarity">
    <text evidence="1">Belongs to the universal stress protein A family.</text>
</comment>
<dbReference type="AlphaFoldDB" id="A0A917F5G0"/>
<evidence type="ECO:0000313" key="3">
    <source>
        <dbReference type="EMBL" id="GGF45264.1"/>
    </source>
</evidence>
<proteinExistence type="inferred from homology"/>
<dbReference type="Pfam" id="PF00582">
    <property type="entry name" value="Usp"/>
    <property type="match status" value="2"/>
</dbReference>
<dbReference type="InterPro" id="IPR014729">
    <property type="entry name" value="Rossmann-like_a/b/a_fold"/>
</dbReference>
<dbReference type="PANTHER" id="PTHR46268">
    <property type="entry name" value="STRESS RESPONSE PROTEIN NHAX"/>
    <property type="match status" value="1"/>
</dbReference>
<organism evidence="3 4">
    <name type="scientific">Marmoricola endophyticus</name>
    <dbReference type="NCBI Taxonomy" id="2040280"/>
    <lineage>
        <taxon>Bacteria</taxon>
        <taxon>Bacillati</taxon>
        <taxon>Actinomycetota</taxon>
        <taxon>Actinomycetes</taxon>
        <taxon>Propionibacteriales</taxon>
        <taxon>Nocardioidaceae</taxon>
        <taxon>Marmoricola</taxon>
    </lineage>
</organism>
<dbReference type="RefSeq" id="WP_188779543.1">
    <property type="nucleotide sequence ID" value="NZ_BMKQ01000001.1"/>
</dbReference>
<protein>
    <submittedName>
        <fullName evidence="3">Universal stress protein</fullName>
    </submittedName>
</protein>
<gene>
    <name evidence="3" type="ORF">GCM10011519_18900</name>
</gene>
<reference evidence="3" key="2">
    <citation type="submission" date="2020-09" db="EMBL/GenBank/DDBJ databases">
        <authorList>
            <person name="Sun Q."/>
            <person name="Zhou Y."/>
        </authorList>
    </citation>
    <scope>NUCLEOTIDE SEQUENCE</scope>
    <source>
        <strain evidence="3">CGMCC 1.16067</strain>
    </source>
</reference>
<accession>A0A917F5G0</accession>
<evidence type="ECO:0000256" key="1">
    <source>
        <dbReference type="ARBA" id="ARBA00008791"/>
    </source>
</evidence>
<dbReference type="PANTHER" id="PTHR46268:SF6">
    <property type="entry name" value="UNIVERSAL STRESS PROTEIN UP12"/>
    <property type="match status" value="1"/>
</dbReference>
<name>A0A917F5G0_9ACTN</name>